<dbReference type="Proteomes" id="UP000824782">
    <property type="component" value="Unassembled WGS sequence"/>
</dbReference>
<dbReference type="EMBL" id="WNYA01000001">
    <property type="protein sequence ID" value="KAG8592674.1"/>
    <property type="molecule type" value="Genomic_DNA"/>
</dbReference>
<reference evidence="1" key="1">
    <citation type="thesis" date="2020" institute="ProQuest LLC" country="789 East Eisenhower Parkway, Ann Arbor, MI, USA">
        <title>Comparative Genomics and Chromosome Evolution.</title>
        <authorList>
            <person name="Mudd A.B."/>
        </authorList>
    </citation>
    <scope>NUCLEOTIDE SEQUENCE</scope>
    <source>
        <strain evidence="1">237g6f4</strain>
        <tissue evidence="1">Blood</tissue>
    </source>
</reference>
<dbReference type="AlphaFoldDB" id="A0AAV7D5G5"/>
<evidence type="ECO:0000313" key="1">
    <source>
        <dbReference type="EMBL" id="KAG8592674.1"/>
    </source>
</evidence>
<organism evidence="1 2">
    <name type="scientific">Engystomops pustulosus</name>
    <name type="common">Tungara frog</name>
    <name type="synonym">Physalaemus pustulosus</name>
    <dbReference type="NCBI Taxonomy" id="76066"/>
    <lineage>
        <taxon>Eukaryota</taxon>
        <taxon>Metazoa</taxon>
        <taxon>Chordata</taxon>
        <taxon>Craniata</taxon>
        <taxon>Vertebrata</taxon>
        <taxon>Euteleostomi</taxon>
        <taxon>Amphibia</taxon>
        <taxon>Batrachia</taxon>
        <taxon>Anura</taxon>
        <taxon>Neobatrachia</taxon>
        <taxon>Hyloidea</taxon>
        <taxon>Leptodactylidae</taxon>
        <taxon>Leiuperinae</taxon>
        <taxon>Engystomops</taxon>
    </lineage>
</organism>
<evidence type="ECO:0000313" key="2">
    <source>
        <dbReference type="Proteomes" id="UP000824782"/>
    </source>
</evidence>
<protein>
    <submittedName>
        <fullName evidence="1">Uncharacterized protein</fullName>
    </submittedName>
</protein>
<comment type="caution">
    <text evidence="1">The sequence shown here is derived from an EMBL/GenBank/DDBJ whole genome shotgun (WGS) entry which is preliminary data.</text>
</comment>
<name>A0AAV7D5G5_ENGPU</name>
<keyword evidence="2" id="KW-1185">Reference proteome</keyword>
<proteinExistence type="predicted"/>
<gene>
    <name evidence="1" type="ORF">GDO81_000582</name>
</gene>
<sequence>MLLRVLGLEDCWSGSSLDVRNLVAVDWNFLGSSQNVVFPRSVGVPNVILWVYSFLPALTRGCSLKMQSPNLEKGLFN</sequence>
<accession>A0AAV7D5G5</accession>